<evidence type="ECO:0000313" key="3">
    <source>
        <dbReference type="Proteomes" id="UP000249218"/>
    </source>
</evidence>
<organism evidence="2 3">
    <name type="scientific">Helicoverpa armigera</name>
    <name type="common">Cotton bollworm</name>
    <name type="synonym">Heliothis armigera</name>
    <dbReference type="NCBI Taxonomy" id="29058"/>
    <lineage>
        <taxon>Eukaryota</taxon>
        <taxon>Metazoa</taxon>
        <taxon>Ecdysozoa</taxon>
        <taxon>Arthropoda</taxon>
        <taxon>Hexapoda</taxon>
        <taxon>Insecta</taxon>
        <taxon>Pterygota</taxon>
        <taxon>Neoptera</taxon>
        <taxon>Endopterygota</taxon>
        <taxon>Lepidoptera</taxon>
        <taxon>Glossata</taxon>
        <taxon>Ditrysia</taxon>
        <taxon>Noctuoidea</taxon>
        <taxon>Noctuidae</taxon>
        <taxon>Heliothinae</taxon>
        <taxon>Helicoverpa</taxon>
    </lineage>
</organism>
<dbReference type="CDD" id="cd19941">
    <property type="entry name" value="TIL"/>
    <property type="match status" value="1"/>
</dbReference>
<evidence type="ECO:0000256" key="1">
    <source>
        <dbReference type="SAM" id="SignalP"/>
    </source>
</evidence>
<protein>
    <submittedName>
        <fullName evidence="2">Uncharacterized protein</fullName>
    </submittedName>
</protein>
<sequence>MHAALILIFKIIFAEARVFCQDKNAMPWNSAGHACPITCSTIITAIDRLKQADYQYLVKHRIKKKLNISETDIFSLGQQLQQDIYYNRRTNSLHSKTDHLKLYHTYHRLLLNKDFIPNLKIEAKQMTAELNDTCFKMAAKSYKRNGNLKCTRKFNKRQDVVERFTKFLNKYADPKYPFNEELAGNIVHSLEGSARVRHGAVDGAAILGCLRDSLRRHKSSSKAKRVLKLQSNNCLTIYVPGCYCRVGYVEHELQCVKPEECIHNPTFLGYLERIILY</sequence>
<feature type="chain" id="PRO_5016056482" evidence="1">
    <location>
        <begin position="17"/>
        <end position="277"/>
    </location>
</feature>
<gene>
    <name evidence="2" type="primary">HaOG215308</name>
    <name evidence="2" type="ORF">B5X24_HaOG215308</name>
</gene>
<dbReference type="EMBL" id="KZ150502">
    <property type="protein sequence ID" value="PZC70662.1"/>
    <property type="molecule type" value="Genomic_DNA"/>
</dbReference>
<dbReference type="Proteomes" id="UP000249218">
    <property type="component" value="Unassembled WGS sequence"/>
</dbReference>
<name>A0A2W1B0L6_HELAM</name>
<evidence type="ECO:0000313" key="2">
    <source>
        <dbReference type="EMBL" id="PZC70662.1"/>
    </source>
</evidence>
<dbReference type="Gene3D" id="2.10.25.10">
    <property type="entry name" value="Laminin"/>
    <property type="match status" value="1"/>
</dbReference>
<dbReference type="AlphaFoldDB" id="A0A2W1B0L6"/>
<keyword evidence="3" id="KW-1185">Reference proteome</keyword>
<reference evidence="2 3" key="1">
    <citation type="journal article" date="2017" name="BMC Biol.">
        <title>Genomic innovations, transcriptional plasticity and gene loss underlying the evolution and divergence of two highly polyphagous and invasive Helicoverpa pest species.</title>
        <authorList>
            <person name="Pearce S.L."/>
            <person name="Clarke D.F."/>
            <person name="East P.D."/>
            <person name="Elfekih S."/>
            <person name="Gordon K.H."/>
            <person name="Jermiin L.S."/>
            <person name="McGaughran A."/>
            <person name="Oakeshott J.G."/>
            <person name="Papanikolaou A."/>
            <person name="Perera O.P."/>
            <person name="Rane R.V."/>
            <person name="Richards S."/>
            <person name="Tay W.T."/>
            <person name="Walsh T.K."/>
            <person name="Anderson A."/>
            <person name="Anderson C.J."/>
            <person name="Asgari S."/>
            <person name="Board P.G."/>
            <person name="Bretschneider A."/>
            <person name="Campbell P.M."/>
            <person name="Chertemps T."/>
            <person name="Christeller J.T."/>
            <person name="Coppin C.W."/>
            <person name="Downes S.J."/>
            <person name="Duan G."/>
            <person name="Farnsworth C.A."/>
            <person name="Good R.T."/>
            <person name="Han L.B."/>
            <person name="Han Y.C."/>
            <person name="Hatje K."/>
            <person name="Horne I."/>
            <person name="Huang Y.P."/>
            <person name="Hughes D.S."/>
            <person name="Jacquin-Joly E."/>
            <person name="James W."/>
            <person name="Jhangiani S."/>
            <person name="Kollmar M."/>
            <person name="Kuwar S.S."/>
            <person name="Li S."/>
            <person name="Liu N.Y."/>
            <person name="Maibeche M.T."/>
            <person name="Miller J.R."/>
            <person name="Montagne N."/>
            <person name="Perry T."/>
            <person name="Qu J."/>
            <person name="Song S.V."/>
            <person name="Sutton G.G."/>
            <person name="Vogel H."/>
            <person name="Walenz B.P."/>
            <person name="Xu W."/>
            <person name="Zhang H.J."/>
            <person name="Zou Z."/>
            <person name="Batterham P."/>
            <person name="Edwards O.R."/>
            <person name="Feyereisen R."/>
            <person name="Gibbs R.A."/>
            <person name="Heckel D.G."/>
            <person name="McGrath A."/>
            <person name="Robin C."/>
            <person name="Scherer S.E."/>
            <person name="Worley K.C."/>
            <person name="Wu Y.D."/>
        </authorList>
    </citation>
    <scope>NUCLEOTIDE SEQUENCE [LARGE SCALE GENOMIC DNA]</scope>
    <source>
        <strain evidence="2">Harm_GR_Male_#8</strain>
        <tissue evidence="2">Whole organism</tissue>
    </source>
</reference>
<accession>A0A2W1B0L6</accession>
<feature type="signal peptide" evidence="1">
    <location>
        <begin position="1"/>
        <end position="16"/>
    </location>
</feature>
<proteinExistence type="predicted"/>
<keyword evidence="1" id="KW-0732">Signal</keyword>
<dbReference type="OrthoDB" id="7478544at2759"/>